<dbReference type="PANTHER" id="PTHR46825">
    <property type="entry name" value="D-ALANYL-D-ALANINE-CARBOXYPEPTIDASE/ENDOPEPTIDASE AMPH"/>
    <property type="match status" value="1"/>
</dbReference>
<feature type="chain" id="PRO_5001503335" description="Beta-lactamase" evidence="7">
    <location>
        <begin position="23"/>
        <end position="385"/>
    </location>
</feature>
<evidence type="ECO:0000256" key="7">
    <source>
        <dbReference type="SAM" id="SignalP"/>
    </source>
</evidence>
<evidence type="ECO:0000256" key="1">
    <source>
        <dbReference type="ARBA" id="ARBA00001526"/>
    </source>
</evidence>
<dbReference type="RefSeq" id="WP_036782649.1">
    <property type="nucleotide sequence ID" value="NZ_CAWLTM010000032.1"/>
</dbReference>
<comment type="catalytic activity">
    <reaction evidence="1 6">
        <text>a beta-lactam + H2O = a substituted beta-amino acid</text>
        <dbReference type="Rhea" id="RHEA:20401"/>
        <dbReference type="ChEBI" id="CHEBI:15377"/>
        <dbReference type="ChEBI" id="CHEBI:35627"/>
        <dbReference type="ChEBI" id="CHEBI:140347"/>
        <dbReference type="EC" id="3.5.2.6"/>
    </reaction>
</comment>
<dbReference type="InterPro" id="IPR050491">
    <property type="entry name" value="AmpC-like"/>
</dbReference>
<dbReference type="PATRIC" id="fig|1393736.3.peg.4122"/>
<evidence type="ECO:0000256" key="4">
    <source>
        <dbReference type="ARBA" id="ARBA00022801"/>
    </source>
</evidence>
<dbReference type="GO" id="GO:0008800">
    <property type="term" value="F:beta-lactamase activity"/>
    <property type="evidence" value="ECO:0007669"/>
    <property type="project" value="UniProtKB-UniRule"/>
</dbReference>
<dbReference type="InterPro" id="IPR058136">
    <property type="entry name" value="AmpC"/>
</dbReference>
<dbReference type="PANTHER" id="PTHR46825:SF8">
    <property type="entry name" value="BETA-LACTAMASE-RELATED"/>
    <property type="match status" value="1"/>
</dbReference>
<keyword evidence="10" id="KW-1185">Reference proteome</keyword>
<evidence type="ECO:0000313" key="9">
    <source>
        <dbReference type="EMBL" id="EYU13493.1"/>
    </source>
</evidence>
<dbReference type="Proteomes" id="UP000023464">
    <property type="component" value="Unassembled WGS sequence"/>
</dbReference>
<dbReference type="NCBIfam" id="NF033085">
    <property type="entry name" value="bla_class_C"/>
    <property type="match status" value="1"/>
</dbReference>
<accession>A0A022PEY0</accession>
<evidence type="ECO:0000256" key="3">
    <source>
        <dbReference type="ARBA" id="ARBA00012865"/>
    </source>
</evidence>
<keyword evidence="5 6" id="KW-0046">Antibiotic resistance</keyword>
<gene>
    <name evidence="9" type="ORF">BA1DRAFT_04049</name>
</gene>
<dbReference type="InterPro" id="IPR012338">
    <property type="entry name" value="Beta-lactam/transpept-like"/>
</dbReference>
<dbReference type="Gene3D" id="3.40.710.10">
    <property type="entry name" value="DD-peptidase/beta-lactamase superfamily"/>
    <property type="match status" value="1"/>
</dbReference>
<evidence type="ECO:0000259" key="8">
    <source>
        <dbReference type="Pfam" id="PF00144"/>
    </source>
</evidence>
<comment type="similarity">
    <text evidence="2 6">Belongs to the class-C beta-lactamase family.</text>
</comment>
<feature type="signal peptide" evidence="7">
    <location>
        <begin position="1"/>
        <end position="22"/>
    </location>
</feature>
<sequence length="385" mass="42307">MTKQFSALTGGLLLAASLGAQASNTPDQPHLANTVDKTIHSLMQEYDIPGMAIAVTFRGQHFFYQYGDASKENNTPVTKETIFELGSVSKTFTGSLISWAQVTGAISFSDKASQHFQPLAGSAFDNINMLNIATYTAGGLPLQFPDEIDSNSKMVDWFQHWQPKYTPGTYRQYSNPSIGLAGYIAAQSLKKPYSILVKNQILSPLGLHHTWFNVPEQEMKNYALGYSKENKPIRISPGVLDEEAYGLKTSAQELIGFVDANIDPSRVGDSKLAQAIRATHTGYYRVGEMTQGLGWELYHWPVTLEQVLSGNSAQLAFQANKITELSPPEPPTDALFINKTGSTNGFGAYVAFVPQEQMGIVLLANKNYPNEARIKAAWQILKALK</sequence>
<dbReference type="GO" id="GO:0017001">
    <property type="term" value="P:antibiotic catabolic process"/>
    <property type="evidence" value="ECO:0007669"/>
    <property type="project" value="InterPro"/>
</dbReference>
<organism evidence="9 10">
    <name type="scientific">Photorhabdus aegyptia</name>
    <dbReference type="NCBI Taxonomy" id="2805098"/>
    <lineage>
        <taxon>Bacteria</taxon>
        <taxon>Pseudomonadati</taxon>
        <taxon>Pseudomonadota</taxon>
        <taxon>Gammaproteobacteria</taxon>
        <taxon>Enterobacterales</taxon>
        <taxon>Morganellaceae</taxon>
        <taxon>Photorhabdus</taxon>
    </lineage>
</organism>
<comment type="caution">
    <text evidence="9">The sequence shown here is derived from an EMBL/GenBank/DDBJ whole genome shotgun (WGS) entry which is preliminary data.</text>
</comment>
<dbReference type="EC" id="3.5.2.6" evidence="3 6"/>
<protein>
    <recommendedName>
        <fullName evidence="3 6">Beta-lactamase</fullName>
        <ecNumber evidence="3 6">3.5.2.6</ecNumber>
    </recommendedName>
</protein>
<evidence type="ECO:0000256" key="5">
    <source>
        <dbReference type="ARBA" id="ARBA00023251"/>
    </source>
</evidence>
<keyword evidence="4 6" id="KW-0378">Hydrolase</keyword>
<dbReference type="InterPro" id="IPR001466">
    <property type="entry name" value="Beta-lactam-related"/>
</dbReference>
<evidence type="ECO:0000256" key="2">
    <source>
        <dbReference type="ARBA" id="ARBA00007840"/>
    </source>
</evidence>
<dbReference type="EMBL" id="JFGV01000083">
    <property type="protein sequence ID" value="EYU13493.1"/>
    <property type="molecule type" value="Genomic_DNA"/>
</dbReference>
<name>A0A022PEY0_9GAMM</name>
<evidence type="ECO:0000313" key="10">
    <source>
        <dbReference type="Proteomes" id="UP000023464"/>
    </source>
</evidence>
<dbReference type="SUPFAM" id="SSF56601">
    <property type="entry name" value="beta-lactamase/transpeptidase-like"/>
    <property type="match status" value="1"/>
</dbReference>
<reference evidence="9 10" key="1">
    <citation type="submission" date="2014-03" db="EMBL/GenBank/DDBJ databases">
        <title>Draft Genome of Photorhabdus luminescens BA1, an Egyptian Isolate.</title>
        <authorList>
            <person name="Ghazal S."/>
            <person name="Hurst S.G.IV."/>
            <person name="Morris K."/>
            <person name="Thomas K."/>
            <person name="Tisa L.S."/>
        </authorList>
    </citation>
    <scope>NUCLEOTIDE SEQUENCE [LARGE SCALE GENOMIC DNA]</scope>
    <source>
        <strain evidence="9 10">BA1</strain>
    </source>
</reference>
<feature type="domain" description="Beta-lactamase-related" evidence="8">
    <location>
        <begin position="35"/>
        <end position="384"/>
    </location>
</feature>
<evidence type="ECO:0000256" key="6">
    <source>
        <dbReference type="RuleBase" id="RU361140"/>
    </source>
</evidence>
<dbReference type="InterPro" id="IPR001586">
    <property type="entry name" value="Beta-lactam_class-C_AS"/>
</dbReference>
<dbReference type="GO" id="GO:0046677">
    <property type="term" value="P:response to antibiotic"/>
    <property type="evidence" value="ECO:0007669"/>
    <property type="project" value="UniProtKB-UniRule"/>
</dbReference>
<dbReference type="PROSITE" id="PS00336">
    <property type="entry name" value="BETA_LACTAMASE_C"/>
    <property type="match status" value="1"/>
</dbReference>
<dbReference type="Pfam" id="PF00144">
    <property type="entry name" value="Beta-lactamase"/>
    <property type="match status" value="1"/>
</dbReference>
<proteinExistence type="inferred from homology"/>
<dbReference type="GO" id="GO:0030288">
    <property type="term" value="C:outer membrane-bounded periplasmic space"/>
    <property type="evidence" value="ECO:0007669"/>
    <property type="project" value="InterPro"/>
</dbReference>
<keyword evidence="7" id="KW-0732">Signal</keyword>
<dbReference type="AlphaFoldDB" id="A0A022PEY0"/>